<proteinExistence type="predicted"/>
<dbReference type="RefSeq" id="WP_175525824.1">
    <property type="nucleotide sequence ID" value="NZ_FOKJ01000023.1"/>
</dbReference>
<organism evidence="1 2">
    <name type="scientific">Azotobacter beijerinckii</name>
    <dbReference type="NCBI Taxonomy" id="170623"/>
    <lineage>
        <taxon>Bacteria</taxon>
        <taxon>Pseudomonadati</taxon>
        <taxon>Pseudomonadota</taxon>
        <taxon>Gammaproteobacteria</taxon>
        <taxon>Pseudomonadales</taxon>
        <taxon>Pseudomonadaceae</taxon>
        <taxon>Azotobacter</taxon>
    </lineage>
</organism>
<evidence type="ECO:0000313" key="2">
    <source>
        <dbReference type="Proteomes" id="UP000198861"/>
    </source>
</evidence>
<dbReference type="EMBL" id="FOKJ01000023">
    <property type="protein sequence ID" value="SFB19589.1"/>
    <property type="molecule type" value="Genomic_DNA"/>
</dbReference>
<accession>A0A1I0Z1J3</accession>
<reference evidence="1 2" key="1">
    <citation type="submission" date="2016-10" db="EMBL/GenBank/DDBJ databases">
        <authorList>
            <person name="Varghese N."/>
            <person name="Submissions S."/>
        </authorList>
    </citation>
    <scope>NUCLEOTIDE SEQUENCE [LARGE SCALE GENOMIC DNA]</scope>
    <source>
        <strain evidence="1 2">DSM 282</strain>
    </source>
</reference>
<dbReference type="Proteomes" id="UP000198861">
    <property type="component" value="Unassembled WGS sequence"/>
</dbReference>
<name>A0A1I0Z1J3_9GAMM</name>
<comment type="caution">
    <text evidence="1">The sequence shown here is derived from an EMBL/GenBank/DDBJ whole genome shotgun (WGS) entry which is preliminary data.</text>
</comment>
<evidence type="ECO:0000313" key="1">
    <source>
        <dbReference type="EMBL" id="SFB19589.1"/>
    </source>
</evidence>
<gene>
    <name evidence="1" type="ORF">SAMN04244571_01743</name>
</gene>
<keyword evidence="2" id="KW-1185">Reference proteome</keyword>
<sequence>MRTPQAALKKHGEDLVALRDEIAMRTLQTLIMKDTWGKSGEDGKHVRYTSMRDFSKAAYEFADCMLEARNG</sequence>
<protein>
    <submittedName>
        <fullName evidence="1">Uncharacterized protein</fullName>
    </submittedName>
</protein>